<dbReference type="EMBL" id="VSSQ01048545">
    <property type="protein sequence ID" value="MPN02585.1"/>
    <property type="molecule type" value="Genomic_DNA"/>
</dbReference>
<dbReference type="AlphaFoldDB" id="A0A645EKM4"/>
<protein>
    <submittedName>
        <fullName evidence="1">Uncharacterized protein</fullName>
    </submittedName>
</protein>
<proteinExistence type="predicted"/>
<organism evidence="1">
    <name type="scientific">bioreactor metagenome</name>
    <dbReference type="NCBI Taxonomy" id="1076179"/>
    <lineage>
        <taxon>unclassified sequences</taxon>
        <taxon>metagenomes</taxon>
        <taxon>ecological metagenomes</taxon>
    </lineage>
</organism>
<comment type="caution">
    <text evidence="1">The sequence shown here is derived from an EMBL/GenBank/DDBJ whole genome shotgun (WGS) entry which is preliminary data.</text>
</comment>
<gene>
    <name evidence="1" type="ORF">SDC9_149801</name>
</gene>
<evidence type="ECO:0000313" key="1">
    <source>
        <dbReference type="EMBL" id="MPN02585.1"/>
    </source>
</evidence>
<name>A0A645EKM4_9ZZZZ</name>
<reference evidence="1" key="1">
    <citation type="submission" date="2019-08" db="EMBL/GenBank/DDBJ databases">
        <authorList>
            <person name="Kucharzyk K."/>
            <person name="Murdoch R.W."/>
            <person name="Higgins S."/>
            <person name="Loffler F."/>
        </authorList>
    </citation>
    <scope>NUCLEOTIDE SEQUENCE</scope>
</reference>
<sequence length="266" mass="29265">MLFQIGKDQVFFAAVVLVDGEQRADLGQESLGRERAGRDTAEQRADALVNLPLDGGVLRFERMRRMPGDLACVRGGVDLLNAALKHAGVHVAEALHLAHGEAFGDERLLRRGDFAGGDAVKRRAKLALNLLNGLSLVQLAQHILDGLFSHFTIVDFLTHIIASCSAVVSLFVNCAVSARIQRGNDGFQRDALERRALNRGHEASRTLQHTGLGDVRKPQLAEDGQQFGMRRTQRKDRVVQIDRCLLHTLISPPVSLSDLSIMRQTK</sequence>
<accession>A0A645EKM4</accession>